<evidence type="ECO:0000313" key="3">
    <source>
        <dbReference type="EMBL" id="KAF3838744.1"/>
    </source>
</evidence>
<feature type="compositionally biased region" description="Polar residues" evidence="1">
    <location>
        <begin position="134"/>
        <end position="143"/>
    </location>
</feature>
<feature type="region of interest" description="Disordered" evidence="1">
    <location>
        <begin position="17"/>
        <end position="57"/>
    </location>
</feature>
<evidence type="ECO:0000259" key="2">
    <source>
        <dbReference type="PROSITE" id="PS51361"/>
    </source>
</evidence>
<organism evidence="3 4">
    <name type="scientific">Dissostichus mawsoni</name>
    <name type="common">Antarctic cod</name>
    <dbReference type="NCBI Taxonomy" id="36200"/>
    <lineage>
        <taxon>Eukaryota</taxon>
        <taxon>Metazoa</taxon>
        <taxon>Chordata</taxon>
        <taxon>Craniata</taxon>
        <taxon>Vertebrata</taxon>
        <taxon>Euteleostomi</taxon>
        <taxon>Actinopterygii</taxon>
        <taxon>Neopterygii</taxon>
        <taxon>Teleostei</taxon>
        <taxon>Neoteleostei</taxon>
        <taxon>Acanthomorphata</taxon>
        <taxon>Eupercaria</taxon>
        <taxon>Perciformes</taxon>
        <taxon>Notothenioidei</taxon>
        <taxon>Nototheniidae</taxon>
        <taxon>Dissostichus</taxon>
    </lineage>
</organism>
<accession>A0A7J5XNU4</accession>
<reference evidence="3 4" key="1">
    <citation type="submission" date="2020-03" db="EMBL/GenBank/DDBJ databases">
        <title>Dissostichus mawsoni Genome sequencing and assembly.</title>
        <authorList>
            <person name="Park H."/>
        </authorList>
    </citation>
    <scope>NUCLEOTIDE SEQUENCE [LARGE SCALE GENOMIC DNA]</scope>
    <source>
        <strain evidence="3">DM0001</strain>
        <tissue evidence="3">Muscle</tissue>
    </source>
</reference>
<comment type="caution">
    <text evidence="3">The sequence shown here is derived from an EMBL/GenBank/DDBJ whole genome shotgun (WGS) entry which is preliminary data.</text>
</comment>
<dbReference type="OrthoDB" id="9932339at2759"/>
<feature type="region of interest" description="Disordered" evidence="1">
    <location>
        <begin position="107"/>
        <end position="143"/>
    </location>
</feature>
<name>A0A7J5XNU4_DISMA</name>
<dbReference type="EMBL" id="JAAKFY010000022">
    <property type="protein sequence ID" value="KAF3838744.1"/>
    <property type="molecule type" value="Genomic_DNA"/>
</dbReference>
<evidence type="ECO:0000256" key="1">
    <source>
        <dbReference type="SAM" id="MobiDB-lite"/>
    </source>
</evidence>
<feature type="domain" description="Teneurin N-terminal" evidence="2">
    <location>
        <begin position="87"/>
        <end position="289"/>
    </location>
</feature>
<dbReference type="Proteomes" id="UP000518266">
    <property type="component" value="Unassembled WGS sequence"/>
</dbReference>
<dbReference type="PROSITE" id="PS51361">
    <property type="entry name" value="TENEURIN_N"/>
    <property type="match status" value="1"/>
</dbReference>
<protein>
    <recommendedName>
        <fullName evidence="2">Teneurin N-terminal domain-containing protein</fullName>
    </recommendedName>
</protein>
<feature type="compositionally biased region" description="Basic and acidic residues" evidence="1">
    <location>
        <begin position="25"/>
        <end position="35"/>
    </location>
</feature>
<sequence length="289" mass="32404">MELDFIIFPTSLALSSSVTNGPKPEWTKEETDRGSKVGRRGLWGYSNTTRRGREGGEKTKIIQWRDSQDSVVVQGRELDTQHAGSMERVREQRPFCSLSKSQRDRERFCERDKDRERRYTASSAGREEGPCRVPTQQSYSSSETLQAFEHDPSRMLFGGRVKEKVHKESAEYSRPGQTFSLRQLGICEPQARRGLAICPETGLSHPLSSYSRGPGATENHEPVSPERTMALWGTGANSGQDSCLSSRSNSALTLTDTEMDNKSDNEMECTTQTSTKAVRTFTERGICKC</sequence>
<feature type="compositionally biased region" description="Basic and acidic residues" evidence="1">
    <location>
        <begin position="107"/>
        <end position="130"/>
    </location>
</feature>
<gene>
    <name evidence="3" type="ORF">F7725_010512</name>
</gene>
<dbReference type="Pfam" id="PF06484">
    <property type="entry name" value="Ten_N"/>
    <property type="match status" value="1"/>
</dbReference>
<dbReference type="GO" id="GO:0007165">
    <property type="term" value="P:signal transduction"/>
    <property type="evidence" value="ECO:0007669"/>
    <property type="project" value="InterPro"/>
</dbReference>
<keyword evidence="4" id="KW-1185">Reference proteome</keyword>
<dbReference type="InterPro" id="IPR009471">
    <property type="entry name" value="Ten_N"/>
</dbReference>
<dbReference type="AlphaFoldDB" id="A0A7J5XNU4"/>
<proteinExistence type="predicted"/>
<dbReference type="GO" id="GO:0016020">
    <property type="term" value="C:membrane"/>
    <property type="evidence" value="ECO:0007669"/>
    <property type="project" value="InterPro"/>
</dbReference>
<evidence type="ECO:0000313" key="4">
    <source>
        <dbReference type="Proteomes" id="UP000518266"/>
    </source>
</evidence>